<reference evidence="3 4" key="1">
    <citation type="submission" date="2019-06" db="EMBL/GenBank/DDBJ databases">
        <title>Whole genome shotgun sequence of Cellulomonas uda NBRC 3747.</title>
        <authorList>
            <person name="Hosoyama A."/>
            <person name="Uohara A."/>
            <person name="Ohji S."/>
            <person name="Ichikawa N."/>
        </authorList>
    </citation>
    <scope>NUCLEOTIDE SEQUENCE [LARGE SCALE GENOMIC DNA]</scope>
    <source>
        <strain evidence="3 4">NBRC 3747</strain>
    </source>
</reference>
<evidence type="ECO:0000259" key="2">
    <source>
        <dbReference type="Pfam" id="PF13399"/>
    </source>
</evidence>
<dbReference type="Pfam" id="PF13399">
    <property type="entry name" value="LytR_C"/>
    <property type="match status" value="1"/>
</dbReference>
<dbReference type="Gene3D" id="3.30.70.2390">
    <property type="match status" value="1"/>
</dbReference>
<feature type="region of interest" description="Disordered" evidence="1">
    <location>
        <begin position="178"/>
        <end position="203"/>
    </location>
</feature>
<protein>
    <recommendedName>
        <fullName evidence="2">LytR/CpsA/Psr regulator C-terminal domain-containing protein</fullName>
    </recommendedName>
</protein>
<name>A0A4Y3KEG0_CELUD</name>
<keyword evidence="4" id="KW-1185">Reference proteome</keyword>
<dbReference type="Proteomes" id="UP000315842">
    <property type="component" value="Unassembled WGS sequence"/>
</dbReference>
<comment type="caution">
    <text evidence="3">The sequence shown here is derived from an EMBL/GenBank/DDBJ whole genome shotgun (WGS) entry which is preliminary data.</text>
</comment>
<evidence type="ECO:0000313" key="4">
    <source>
        <dbReference type="Proteomes" id="UP000315842"/>
    </source>
</evidence>
<dbReference type="EMBL" id="BJLP01000037">
    <property type="protein sequence ID" value="GEA81764.1"/>
    <property type="molecule type" value="Genomic_DNA"/>
</dbReference>
<organism evidence="3 4">
    <name type="scientific">Cellulomonas uda</name>
    <dbReference type="NCBI Taxonomy" id="1714"/>
    <lineage>
        <taxon>Bacteria</taxon>
        <taxon>Bacillati</taxon>
        <taxon>Actinomycetota</taxon>
        <taxon>Actinomycetes</taxon>
        <taxon>Micrococcales</taxon>
        <taxon>Cellulomonadaceae</taxon>
        <taxon>Cellulomonas</taxon>
    </lineage>
</organism>
<accession>A0A4Y3KEG0</accession>
<feature type="compositionally biased region" description="Low complexity" evidence="1">
    <location>
        <begin position="192"/>
        <end position="203"/>
    </location>
</feature>
<dbReference type="AlphaFoldDB" id="A0A4Y3KEG0"/>
<gene>
    <name evidence="3" type="ORF">CUD01_22080</name>
</gene>
<dbReference type="InterPro" id="IPR027381">
    <property type="entry name" value="LytR/CpsA/Psr_C"/>
</dbReference>
<dbReference type="RefSeq" id="WP_141321130.1">
    <property type="nucleotide sequence ID" value="NZ_BJLP01000037.1"/>
</dbReference>
<evidence type="ECO:0000313" key="3">
    <source>
        <dbReference type="EMBL" id="GEA81764.1"/>
    </source>
</evidence>
<sequence length="203" mass="20928">MSDVDRARALRRRHMHERQAVIFGVLLAALAVVGLGSAAVYTGSLSLPFMEQEFAAEPTPSATTRSYPCPPDGALPVPYGDITVNVYNSTSTAGLAAATLKGFTDRGFAGGEADNQPTFDGTVRIAFGQSGIAAAYTVAAHVQKPQFVLDGRKGPEIDVVLGTKFKALVPADEVGLDPEKPLAAPKGCTKVPAAGATSAAPTS</sequence>
<feature type="domain" description="LytR/CpsA/Psr regulator C-terminal" evidence="2">
    <location>
        <begin position="81"/>
        <end position="165"/>
    </location>
</feature>
<evidence type="ECO:0000256" key="1">
    <source>
        <dbReference type="SAM" id="MobiDB-lite"/>
    </source>
</evidence>
<proteinExistence type="predicted"/>